<keyword evidence="1" id="KW-0472">Membrane</keyword>
<sequence length="232" mass="25645">MITSIFSREVLYRLQRPLTWFVLLLMIYQGIVYSTATYDRIINEGVWLNAAAVAHINQAGIGFLLFIVIAIITGSALHRDLEHRTAALLYTCPVNEKRFFLERFAAAFAINVLLGLGYIAGMLLMPWLPGSSGAPVGPAPLGQMAWNFALFMLPNLFLLTALSLALVVIFRQVTASYIGMAVLMVLLLLTEFVREHTPYLNLVLLLDPLGYGISMETVIAMGVAEKTPPISR</sequence>
<name>A0A3E0WN07_9GAMM</name>
<dbReference type="RefSeq" id="WP_116303399.1">
    <property type="nucleotide sequence ID" value="NZ_NFZV01000021.1"/>
</dbReference>
<dbReference type="Pfam" id="PF12730">
    <property type="entry name" value="ABC2_membrane_4"/>
    <property type="match status" value="1"/>
</dbReference>
<dbReference type="AlphaFoldDB" id="A0A3E0WN07"/>
<feature type="transmembrane region" description="Helical" evidence="1">
    <location>
        <begin position="18"/>
        <end position="36"/>
    </location>
</feature>
<protein>
    <recommendedName>
        <fullName evidence="4">ABC transporter permease</fullName>
    </recommendedName>
</protein>
<organism evidence="2 3">
    <name type="scientific">Alkalilimnicola ehrlichii</name>
    <dbReference type="NCBI Taxonomy" id="351052"/>
    <lineage>
        <taxon>Bacteria</taxon>
        <taxon>Pseudomonadati</taxon>
        <taxon>Pseudomonadota</taxon>
        <taxon>Gammaproteobacteria</taxon>
        <taxon>Chromatiales</taxon>
        <taxon>Ectothiorhodospiraceae</taxon>
        <taxon>Alkalilimnicola</taxon>
    </lineage>
</organism>
<feature type="transmembrane region" description="Helical" evidence="1">
    <location>
        <begin position="199"/>
        <end position="224"/>
    </location>
</feature>
<proteinExistence type="predicted"/>
<evidence type="ECO:0000313" key="3">
    <source>
        <dbReference type="Proteomes" id="UP000256763"/>
    </source>
</evidence>
<keyword evidence="1" id="KW-1133">Transmembrane helix</keyword>
<evidence type="ECO:0008006" key="4">
    <source>
        <dbReference type="Google" id="ProtNLM"/>
    </source>
</evidence>
<accession>A0A3E0WN07</accession>
<comment type="caution">
    <text evidence="2">The sequence shown here is derived from an EMBL/GenBank/DDBJ whole genome shotgun (WGS) entry which is preliminary data.</text>
</comment>
<feature type="transmembrane region" description="Helical" evidence="1">
    <location>
        <begin position="56"/>
        <end position="77"/>
    </location>
</feature>
<feature type="transmembrane region" description="Helical" evidence="1">
    <location>
        <begin position="104"/>
        <end position="128"/>
    </location>
</feature>
<dbReference type="OrthoDB" id="100605at2"/>
<keyword evidence="1" id="KW-0812">Transmembrane</keyword>
<evidence type="ECO:0000313" key="2">
    <source>
        <dbReference type="EMBL" id="RFA33437.1"/>
    </source>
</evidence>
<dbReference type="EMBL" id="NFZW01000021">
    <property type="protein sequence ID" value="RFA33437.1"/>
    <property type="molecule type" value="Genomic_DNA"/>
</dbReference>
<feature type="transmembrane region" description="Helical" evidence="1">
    <location>
        <begin position="177"/>
        <end position="193"/>
    </location>
</feature>
<dbReference type="Proteomes" id="UP000256763">
    <property type="component" value="Unassembled WGS sequence"/>
</dbReference>
<gene>
    <name evidence="2" type="ORF">CAL65_17410</name>
</gene>
<evidence type="ECO:0000256" key="1">
    <source>
        <dbReference type="SAM" id="Phobius"/>
    </source>
</evidence>
<keyword evidence="3" id="KW-1185">Reference proteome</keyword>
<reference evidence="3" key="1">
    <citation type="submission" date="2017-05" db="EMBL/GenBank/DDBJ databases">
        <authorList>
            <person name="Sharma S."/>
            <person name="Sidhu C."/>
            <person name="Pinnaka A.K."/>
        </authorList>
    </citation>
    <scope>NUCLEOTIDE SEQUENCE [LARGE SCALE GENOMIC DNA]</scope>
    <source>
        <strain evidence="3">AK93</strain>
    </source>
</reference>
<feature type="transmembrane region" description="Helical" evidence="1">
    <location>
        <begin position="148"/>
        <end position="170"/>
    </location>
</feature>